<keyword evidence="3" id="KW-1185">Reference proteome</keyword>
<reference evidence="2 3" key="1">
    <citation type="submission" date="2020-08" db="EMBL/GenBank/DDBJ databases">
        <title>Genomic Encyclopedia of Type Strains, Phase III (KMG-III): the genomes of soil and plant-associated and newly described type strains.</title>
        <authorList>
            <person name="Whitman W."/>
        </authorList>
    </citation>
    <scope>NUCLEOTIDE SEQUENCE [LARGE SCALE GENOMIC DNA]</scope>
    <source>
        <strain evidence="2 3">CECT 8305</strain>
    </source>
</reference>
<proteinExistence type="predicted"/>
<sequence length="264" mass="28667">MTTSSMNCTGILRARAIRHSQYESHVTRIALAARRPSIRLSFKCHMGECRSINDRTAINAALYYCKARAIGFSPQEPMLTTNGCVRAIGSEGGMTIDVQAQCAEFGKILGLDHPVTEEVFKAALADEVYAANLLTCRRDPELLRYLLSRPTARARELTSAELLVRGASALARWTKAGFTVVSKETYQKRLSACGQCPHLQVPPGGRRRLLYALTGAGSSDKTVCGLCGCSVTRKARLTSESCPAPHPNQPNSTRWAESAPAAHT</sequence>
<name>A0A7W9V3K0_9ACTN</name>
<dbReference type="AlphaFoldDB" id="A0A7W9V3K0"/>
<accession>A0A7W9V3K0</accession>
<comment type="caution">
    <text evidence="2">The sequence shown here is derived from an EMBL/GenBank/DDBJ whole genome shotgun (WGS) entry which is preliminary data.</text>
</comment>
<evidence type="ECO:0000256" key="1">
    <source>
        <dbReference type="SAM" id="MobiDB-lite"/>
    </source>
</evidence>
<gene>
    <name evidence="2" type="ORF">FHS42_007479</name>
</gene>
<protein>
    <submittedName>
        <fullName evidence="2">Uncharacterized protein</fullName>
    </submittedName>
</protein>
<feature type="region of interest" description="Disordered" evidence="1">
    <location>
        <begin position="239"/>
        <end position="264"/>
    </location>
</feature>
<dbReference type="Proteomes" id="UP000588098">
    <property type="component" value="Unassembled WGS sequence"/>
</dbReference>
<dbReference type="EMBL" id="JACHJL010000044">
    <property type="protein sequence ID" value="MBB5940381.1"/>
    <property type="molecule type" value="Genomic_DNA"/>
</dbReference>
<evidence type="ECO:0000313" key="3">
    <source>
        <dbReference type="Proteomes" id="UP000588098"/>
    </source>
</evidence>
<organism evidence="2 3">
    <name type="scientific">Streptomyces zagrosensis</name>
    <dbReference type="NCBI Taxonomy" id="1042984"/>
    <lineage>
        <taxon>Bacteria</taxon>
        <taxon>Bacillati</taxon>
        <taxon>Actinomycetota</taxon>
        <taxon>Actinomycetes</taxon>
        <taxon>Kitasatosporales</taxon>
        <taxon>Streptomycetaceae</taxon>
        <taxon>Streptomyces</taxon>
    </lineage>
</organism>
<evidence type="ECO:0000313" key="2">
    <source>
        <dbReference type="EMBL" id="MBB5940381.1"/>
    </source>
</evidence>